<evidence type="ECO:0000313" key="1">
    <source>
        <dbReference type="EMBL" id="KAF6821713.1"/>
    </source>
</evidence>
<dbReference type="AlphaFoldDB" id="A0A8H6JZ41"/>
<dbReference type="OrthoDB" id="5275938at2759"/>
<dbReference type="Proteomes" id="UP000639643">
    <property type="component" value="Unassembled WGS sequence"/>
</dbReference>
<keyword evidence="2" id="KW-1185">Reference proteome</keyword>
<name>A0A8H6JZ41_9PEZI</name>
<accession>A0A8H6JZ41</accession>
<proteinExistence type="predicted"/>
<organism evidence="1 2">
    <name type="scientific">Colletotrichum musicola</name>
    <dbReference type="NCBI Taxonomy" id="2175873"/>
    <lineage>
        <taxon>Eukaryota</taxon>
        <taxon>Fungi</taxon>
        <taxon>Dikarya</taxon>
        <taxon>Ascomycota</taxon>
        <taxon>Pezizomycotina</taxon>
        <taxon>Sordariomycetes</taxon>
        <taxon>Hypocreomycetidae</taxon>
        <taxon>Glomerellales</taxon>
        <taxon>Glomerellaceae</taxon>
        <taxon>Colletotrichum</taxon>
        <taxon>Colletotrichum orchidearum species complex</taxon>
    </lineage>
</organism>
<dbReference type="EMBL" id="WIGM01000573">
    <property type="protein sequence ID" value="KAF6821713.1"/>
    <property type="molecule type" value="Genomic_DNA"/>
</dbReference>
<sequence>MEGFTELALRPAAAPVEYEYDDTDMDSEWVRTPSEDTFAGDDEIEIDPYGDLLLHVGRDPESGEGTAYRVCSNALRRASPFWRRTLAETAAEMGAADEEDWDWTESLFACPSEKSDGLAVLLNIIHSRFGMVPKRPTIAEVYSVLCLASMYEMEDVLHPWLGQWYEVIEEAESSRDGRDMARLVCIAWGLGDERLFVDTVVKITLTCTLGDDGHIVTKDGVCLDEYLYDSLGSPAISEKIRSLRNRMAEDLPSHINRLIARLIDGKWMCQGISNIPITKNKKCDYVVLGSLFAGMIYVRGSQATELRIRTDESVADMLVSIKRVLSYVSCYEKHPDCNPADRLAEAMRRSIEDTDTSLTAAAKESMRERRRRIGIDAFTSREDDG</sequence>
<comment type="caution">
    <text evidence="1">The sequence shown here is derived from an EMBL/GenBank/DDBJ whole genome shotgun (WGS) entry which is preliminary data.</text>
</comment>
<protein>
    <submittedName>
        <fullName evidence="1">Nuclear pore protein-like protein</fullName>
    </submittedName>
</protein>
<evidence type="ECO:0000313" key="2">
    <source>
        <dbReference type="Proteomes" id="UP000639643"/>
    </source>
</evidence>
<reference evidence="1" key="1">
    <citation type="journal article" date="2020" name="Phytopathology">
        <title>Genome Sequence Resources of Colletotrichum truncatum, C. plurivorum, C. musicola, and C. sojae: Four Species Pathogenic to Soybean (Glycine max).</title>
        <authorList>
            <person name="Rogerio F."/>
            <person name="Boufleur T.R."/>
            <person name="Ciampi-Guillardi M."/>
            <person name="Sukno S.A."/>
            <person name="Thon M.R."/>
            <person name="Massola Junior N.S."/>
            <person name="Baroncelli R."/>
        </authorList>
    </citation>
    <scope>NUCLEOTIDE SEQUENCE</scope>
    <source>
        <strain evidence="1">LFN0074</strain>
    </source>
</reference>
<gene>
    <name evidence="1" type="ORF">CMUS01_11371</name>
</gene>